<dbReference type="AlphaFoldDB" id="A0AAP0I8X8"/>
<organism evidence="1 2">
    <name type="scientific">Stephania japonica</name>
    <dbReference type="NCBI Taxonomy" id="461633"/>
    <lineage>
        <taxon>Eukaryota</taxon>
        <taxon>Viridiplantae</taxon>
        <taxon>Streptophyta</taxon>
        <taxon>Embryophyta</taxon>
        <taxon>Tracheophyta</taxon>
        <taxon>Spermatophyta</taxon>
        <taxon>Magnoliopsida</taxon>
        <taxon>Ranunculales</taxon>
        <taxon>Menispermaceae</taxon>
        <taxon>Menispermoideae</taxon>
        <taxon>Cissampelideae</taxon>
        <taxon>Stephania</taxon>
    </lineage>
</organism>
<comment type="caution">
    <text evidence="1">The sequence shown here is derived from an EMBL/GenBank/DDBJ whole genome shotgun (WGS) entry which is preliminary data.</text>
</comment>
<keyword evidence="2" id="KW-1185">Reference proteome</keyword>
<name>A0AAP0I8X8_9MAGN</name>
<sequence length="408" mass="45738">MRACCGSRSRILVDAAKEAVVKIASAVRARDNVRKKDEVARRAAAAAAVALDLYRVDANEEALKNDPLLSVDNSELEERLRRAIDSSPRIYKQLCSANEDPLVALKILSADGHFSSQSSNVCRKLDIVSVTKKPKKTNLDFDRSIFFPEYDPCVVLCLPAQRKKVKFSMGSKKKKHMKIGEDGKTGNSVCETEAGLGKITDGNDTSVVLPGKEEPSDCCRDKVSVDCQSRDKVLYVVEEKKCDKPDMYLLKYVKRTQSHLSTCDGLLSTLKQKVRDGSDVCLLKYGKRVQCQSSCPNVLCTPEEKRLGEPDMYLLKYSKRKRISNAVLTGSGTFLQSARDKDIRSKRFYDKDFSASQQKISQMPDMYFYKYSKRHKGSGDSQVKFPSEDFPFRVSLSNRNSAVTVELL</sequence>
<dbReference type="EMBL" id="JBBNAE010000007">
    <property type="protein sequence ID" value="KAK9110461.1"/>
    <property type="molecule type" value="Genomic_DNA"/>
</dbReference>
<evidence type="ECO:0000313" key="2">
    <source>
        <dbReference type="Proteomes" id="UP001417504"/>
    </source>
</evidence>
<evidence type="ECO:0000313" key="1">
    <source>
        <dbReference type="EMBL" id="KAK9110461.1"/>
    </source>
</evidence>
<dbReference type="PANTHER" id="PTHR38530">
    <property type="entry name" value="OS06G0468300 PROTEIN"/>
    <property type="match status" value="1"/>
</dbReference>
<gene>
    <name evidence="1" type="ORF">Sjap_018521</name>
</gene>
<reference evidence="1 2" key="1">
    <citation type="submission" date="2024-01" db="EMBL/GenBank/DDBJ databases">
        <title>Genome assemblies of Stephania.</title>
        <authorList>
            <person name="Yang L."/>
        </authorList>
    </citation>
    <scope>NUCLEOTIDE SEQUENCE [LARGE SCALE GENOMIC DNA]</scope>
    <source>
        <strain evidence="1">QJT</strain>
        <tissue evidence="1">Leaf</tissue>
    </source>
</reference>
<accession>A0AAP0I8X8</accession>
<protein>
    <submittedName>
        <fullName evidence="1">Uncharacterized protein</fullName>
    </submittedName>
</protein>
<proteinExistence type="predicted"/>
<dbReference type="Proteomes" id="UP001417504">
    <property type="component" value="Unassembled WGS sequence"/>
</dbReference>